<dbReference type="PANTHER" id="PTHR37540:SF10">
    <property type="entry name" value="SIGMA-70 REGION 2 FAMILY PROTEIN"/>
    <property type="match status" value="1"/>
</dbReference>
<feature type="compositionally biased region" description="Basic and acidic residues" evidence="1">
    <location>
        <begin position="61"/>
        <end position="70"/>
    </location>
</feature>
<organism evidence="2 3">
    <name type="scientific">Lithohypha guttulata</name>
    <dbReference type="NCBI Taxonomy" id="1690604"/>
    <lineage>
        <taxon>Eukaryota</taxon>
        <taxon>Fungi</taxon>
        <taxon>Dikarya</taxon>
        <taxon>Ascomycota</taxon>
        <taxon>Pezizomycotina</taxon>
        <taxon>Eurotiomycetes</taxon>
        <taxon>Chaetothyriomycetidae</taxon>
        <taxon>Chaetothyriales</taxon>
        <taxon>Trichomeriaceae</taxon>
        <taxon>Lithohypha</taxon>
    </lineage>
</organism>
<evidence type="ECO:0000313" key="3">
    <source>
        <dbReference type="Proteomes" id="UP001345013"/>
    </source>
</evidence>
<proteinExistence type="predicted"/>
<name>A0ABR0K6E5_9EURO</name>
<dbReference type="EMBL" id="JAVRRG010000079">
    <property type="protein sequence ID" value="KAK5089373.1"/>
    <property type="molecule type" value="Genomic_DNA"/>
</dbReference>
<dbReference type="PANTHER" id="PTHR37540">
    <property type="entry name" value="TRANSCRIPTION FACTOR (ACR-2), PUTATIVE-RELATED-RELATED"/>
    <property type="match status" value="1"/>
</dbReference>
<accession>A0ABR0K6E5</accession>
<evidence type="ECO:0000313" key="2">
    <source>
        <dbReference type="EMBL" id="KAK5089373.1"/>
    </source>
</evidence>
<feature type="region of interest" description="Disordered" evidence="1">
    <location>
        <begin position="40"/>
        <end position="79"/>
    </location>
</feature>
<sequence>MVYELTDVNNSATLKAASAGHDRCQASHRPRSREISLATFGSQHQHSRSFRQRHASDTVVEDAHATEPHPEAGGNVQRQGRLSLAPVVSAARVDPFNCWPVAWNRDLEQNFRFLINAFGPSMFGYMPNNNGFDIFRTQAQLVLTDPAAFHSLMILSTLRQGQIAGKTLPGMSALWHRIEALRLIKERIESGDMDKCTSEGSIYAVMCLMGIGAGWNAVDQNEFDSSALNRLVLLKGGLSVLSQAHPVLEMSLFGMAVLTPGLLRSDLYTVNELSVTNQQGQDAKVLLYSLLGFLRGTSGLRRKSPSALGRVQAMFAPGTPTYSLLTYTPDHPGVYDHRQQILRKRLRQHIMLYTFSVLLYASPYQVEEFVEHVQFVLRHSGIWQHSLRMFGWALIADVPKGALMFPAQAWQSYEMLCAAHCLEEDLQNDIVNYCLNLLTGEVQASQSVNELMGRVRLIMFRPFEMGIDAVHLSASSTLGPGC</sequence>
<reference evidence="2 3" key="1">
    <citation type="submission" date="2023-08" db="EMBL/GenBank/DDBJ databases">
        <title>Black Yeasts Isolated from many extreme environments.</title>
        <authorList>
            <person name="Coleine C."/>
            <person name="Stajich J.E."/>
            <person name="Selbmann L."/>
        </authorList>
    </citation>
    <scope>NUCLEOTIDE SEQUENCE [LARGE SCALE GENOMIC DNA]</scope>
    <source>
        <strain evidence="2 3">CCFEE 5885</strain>
    </source>
</reference>
<protein>
    <submittedName>
        <fullName evidence="2">Uncharacterized protein</fullName>
    </submittedName>
</protein>
<gene>
    <name evidence="2" type="ORF">LTR24_006286</name>
</gene>
<keyword evidence="3" id="KW-1185">Reference proteome</keyword>
<evidence type="ECO:0000256" key="1">
    <source>
        <dbReference type="SAM" id="MobiDB-lite"/>
    </source>
</evidence>
<comment type="caution">
    <text evidence="2">The sequence shown here is derived from an EMBL/GenBank/DDBJ whole genome shotgun (WGS) entry which is preliminary data.</text>
</comment>
<dbReference type="Proteomes" id="UP001345013">
    <property type="component" value="Unassembled WGS sequence"/>
</dbReference>